<accession>A0A437M5A8</accession>
<gene>
    <name evidence="2" type="ORF">EOD43_03145</name>
</gene>
<comment type="caution">
    <text evidence="2">The sequence shown here is derived from an EMBL/GenBank/DDBJ whole genome shotgun (WGS) entry which is preliminary data.</text>
</comment>
<dbReference type="InterPro" id="IPR046540">
    <property type="entry name" value="DMFA2_C"/>
</dbReference>
<feature type="domain" description="N,N-dimethylformamidase beta subunit-like C-terminal" evidence="1">
    <location>
        <begin position="44"/>
        <end position="476"/>
    </location>
</feature>
<protein>
    <recommendedName>
        <fullName evidence="1">N,N-dimethylformamidase beta subunit-like C-terminal domain-containing protein</fullName>
    </recommendedName>
</protein>
<name>A0A437M5A8_9SPHN</name>
<proteinExistence type="predicted"/>
<sequence>MIEVYSRRQSYAPGQTAELCFSTDAPTLRYYLDRAGRSSQRVAEGDCAGAFHEIPKDVVANGCGWPVGLSIALPKDLKSGFYILTLQSASGETGETFFVVRAPQPSSAILWVLETNTWNAYNTFGGASTYVSDELGYLGGAPIVSFERPLPKGFISLPETAHRFATSAAGTASDFVAWAQRHHISKFAGSASWAQWGGKFAKWLAREGIEVDYAVNGDLQEFPDLASGYRLILSTGHDEYWSWEMRDTVEAHVANGGNAAFFSGNTAFWQVRLEKEGRQMVAFKRKVARDPILHTADKRRNTSIWSDRLTQRPENTMTGVSFTRGGYARFGGATPASAGGYTIYRPNHWALADTGLSYGDQLGATHAIIGYECDGCALKLEKGLPFPTGEDGTPENFEIAGIAPVALFTRETAPAGSCPDGMLSDLEFVAQQAGGNLEPETLATYAHGHAVMGSFTSPAGGIVFTAGTTDWIHGLEDPAVSRITRNVLDRLAAPAAERTTQ</sequence>
<dbReference type="SUPFAM" id="SSF52317">
    <property type="entry name" value="Class I glutamine amidotransferase-like"/>
    <property type="match status" value="1"/>
</dbReference>
<dbReference type="InterPro" id="IPR029062">
    <property type="entry name" value="Class_I_gatase-like"/>
</dbReference>
<keyword evidence="3" id="KW-1185">Reference proteome</keyword>
<evidence type="ECO:0000259" key="1">
    <source>
        <dbReference type="Pfam" id="PF20254"/>
    </source>
</evidence>
<evidence type="ECO:0000313" key="2">
    <source>
        <dbReference type="EMBL" id="RVT92920.1"/>
    </source>
</evidence>
<dbReference type="EMBL" id="SACN01000001">
    <property type="protein sequence ID" value="RVT92920.1"/>
    <property type="molecule type" value="Genomic_DNA"/>
</dbReference>
<dbReference type="RefSeq" id="WP_127741017.1">
    <property type="nucleotide sequence ID" value="NZ_SACN01000001.1"/>
</dbReference>
<dbReference type="AlphaFoldDB" id="A0A437M5A8"/>
<evidence type="ECO:0000313" key="3">
    <source>
        <dbReference type="Proteomes" id="UP000282971"/>
    </source>
</evidence>
<dbReference type="OrthoDB" id="505641at2"/>
<dbReference type="Proteomes" id="UP000282971">
    <property type="component" value="Unassembled WGS sequence"/>
</dbReference>
<organism evidence="2 3">
    <name type="scientific">Sphingomonas crocodyli</name>
    <dbReference type="NCBI Taxonomy" id="1979270"/>
    <lineage>
        <taxon>Bacteria</taxon>
        <taxon>Pseudomonadati</taxon>
        <taxon>Pseudomonadota</taxon>
        <taxon>Alphaproteobacteria</taxon>
        <taxon>Sphingomonadales</taxon>
        <taxon>Sphingomonadaceae</taxon>
        <taxon>Sphingomonas</taxon>
    </lineage>
</organism>
<reference evidence="2 3" key="1">
    <citation type="submission" date="2019-01" db="EMBL/GenBank/DDBJ databases">
        <authorList>
            <person name="Chen W.-M."/>
        </authorList>
    </citation>
    <scope>NUCLEOTIDE SEQUENCE [LARGE SCALE GENOMIC DNA]</scope>
    <source>
        <strain evidence="2 3">CCP-7</strain>
    </source>
</reference>
<dbReference type="Pfam" id="PF20254">
    <property type="entry name" value="DMFA2_C"/>
    <property type="match status" value="1"/>
</dbReference>